<feature type="domain" description="HNH nuclease" evidence="1">
    <location>
        <begin position="69"/>
        <end position="122"/>
    </location>
</feature>
<gene>
    <name evidence="2" type="ORF">H8E19_02740</name>
</gene>
<dbReference type="EMBL" id="JACNJD010000124">
    <property type="protein sequence ID" value="MBC8176296.1"/>
    <property type="molecule type" value="Genomic_DNA"/>
</dbReference>
<keyword evidence="2" id="KW-0540">Nuclease</keyword>
<dbReference type="InterPro" id="IPR003615">
    <property type="entry name" value="HNH_nuc"/>
</dbReference>
<protein>
    <submittedName>
        <fullName evidence="2">HNH endonuclease</fullName>
    </submittedName>
</protein>
<dbReference type="Gene3D" id="1.10.30.50">
    <property type="match status" value="1"/>
</dbReference>
<dbReference type="Pfam" id="PF14279">
    <property type="entry name" value="HNH_5"/>
    <property type="match status" value="1"/>
</dbReference>
<dbReference type="PANTHER" id="PTHR33877">
    <property type="entry name" value="SLL1193 PROTEIN"/>
    <property type="match status" value="1"/>
</dbReference>
<dbReference type="InterPro" id="IPR052892">
    <property type="entry name" value="NA-targeting_endonuclease"/>
</dbReference>
<proteinExistence type="predicted"/>
<accession>A0A8J6MYN9</accession>
<keyword evidence="2" id="KW-0255">Endonuclease</keyword>
<name>A0A8J6MYN9_9DELT</name>
<evidence type="ECO:0000313" key="3">
    <source>
        <dbReference type="Proteomes" id="UP000650524"/>
    </source>
</evidence>
<keyword evidence="2" id="KW-0378">Hydrolase</keyword>
<dbReference type="Proteomes" id="UP000650524">
    <property type="component" value="Unassembled WGS sequence"/>
</dbReference>
<comment type="caution">
    <text evidence="2">The sequence shown here is derived from an EMBL/GenBank/DDBJ whole genome shotgun (WGS) entry which is preliminary data.</text>
</comment>
<dbReference type="SMART" id="SM00507">
    <property type="entry name" value="HNHc"/>
    <property type="match status" value="1"/>
</dbReference>
<reference evidence="2 3" key="1">
    <citation type="submission" date="2020-08" db="EMBL/GenBank/DDBJ databases">
        <title>Bridging the membrane lipid divide: bacteria of the FCB group superphylum have the potential to synthesize archaeal ether lipids.</title>
        <authorList>
            <person name="Villanueva L."/>
            <person name="Von Meijenfeldt F.A.B."/>
            <person name="Westbye A.B."/>
            <person name="Yadav S."/>
            <person name="Hopmans E.C."/>
            <person name="Dutilh B.E."/>
            <person name="Sinninghe Damste J.S."/>
        </authorList>
    </citation>
    <scope>NUCLEOTIDE SEQUENCE [LARGE SCALE GENOMIC DNA]</scope>
    <source>
        <strain evidence="2">NIOZ-UU27</strain>
    </source>
</reference>
<evidence type="ECO:0000313" key="2">
    <source>
        <dbReference type="EMBL" id="MBC8176296.1"/>
    </source>
</evidence>
<organism evidence="2 3">
    <name type="scientific">Candidatus Desulfacyla euxinica</name>
    <dbReference type="NCBI Taxonomy" id="2841693"/>
    <lineage>
        <taxon>Bacteria</taxon>
        <taxon>Deltaproteobacteria</taxon>
        <taxon>Candidatus Desulfacyla</taxon>
    </lineage>
</organism>
<dbReference type="CDD" id="cd00085">
    <property type="entry name" value="HNHc"/>
    <property type="match status" value="1"/>
</dbReference>
<dbReference type="InterPro" id="IPR029471">
    <property type="entry name" value="HNH_5"/>
</dbReference>
<sequence length="174" mass="20455">MEQVLLLNITYEPLKVINWKKAITLLMLGKVEVLEEYGRDIHSVSFTIKLPSVVRLLMLVKRPKNQVRFSRQNIYARDKYKCQYCGQKLPVEDLSYDHVVPKSRGGKTLWTNIITCCMKCNRKKGGRTPREANMRLIRKPSKPKWLPALRITIGFNDVPTSWQDYLYWNVELIE</sequence>
<dbReference type="GO" id="GO:0004519">
    <property type="term" value="F:endonuclease activity"/>
    <property type="evidence" value="ECO:0007669"/>
    <property type="project" value="UniProtKB-KW"/>
</dbReference>
<dbReference type="AlphaFoldDB" id="A0A8J6MYN9"/>
<dbReference type="PANTHER" id="PTHR33877:SF2">
    <property type="entry name" value="OS07G0170200 PROTEIN"/>
    <property type="match status" value="1"/>
</dbReference>
<evidence type="ECO:0000259" key="1">
    <source>
        <dbReference type="SMART" id="SM00507"/>
    </source>
</evidence>